<keyword evidence="10" id="KW-0482">Metalloprotease</keyword>
<feature type="compositionally biased region" description="Low complexity" evidence="11">
    <location>
        <begin position="1"/>
        <end position="27"/>
    </location>
</feature>
<evidence type="ECO:0000256" key="10">
    <source>
        <dbReference type="ARBA" id="ARBA00023049"/>
    </source>
</evidence>
<dbReference type="EMBL" id="JANBPT010000675">
    <property type="protein sequence ID" value="KAJ1914612.1"/>
    <property type="molecule type" value="Genomic_DNA"/>
</dbReference>
<dbReference type="InterPro" id="IPR023358">
    <property type="entry name" value="Peptidase_M18_dom2"/>
</dbReference>
<keyword evidence="9" id="KW-0862">Zinc</keyword>
<evidence type="ECO:0000313" key="12">
    <source>
        <dbReference type="EMBL" id="KAJ1914612.1"/>
    </source>
</evidence>
<dbReference type="SUPFAM" id="SSF53187">
    <property type="entry name" value="Zn-dependent exopeptidases"/>
    <property type="match status" value="1"/>
</dbReference>
<dbReference type="GO" id="GO:0006508">
    <property type="term" value="P:proteolysis"/>
    <property type="evidence" value="ECO:0007669"/>
    <property type="project" value="UniProtKB-KW"/>
</dbReference>
<dbReference type="EC" id="3.4.11.21" evidence="4"/>
<dbReference type="Gene3D" id="2.30.250.10">
    <property type="entry name" value="Aminopeptidase i, Domain 2"/>
    <property type="match status" value="1"/>
</dbReference>
<evidence type="ECO:0000256" key="8">
    <source>
        <dbReference type="ARBA" id="ARBA00022801"/>
    </source>
</evidence>
<dbReference type="CDD" id="cd05658">
    <property type="entry name" value="M18_DAP"/>
    <property type="match status" value="1"/>
</dbReference>
<protein>
    <recommendedName>
        <fullName evidence="4">aspartyl aminopeptidase</fullName>
        <ecNumber evidence="4">3.4.11.21</ecNumber>
    </recommendedName>
</protein>
<dbReference type="Pfam" id="PF02127">
    <property type="entry name" value="Peptidase_M18"/>
    <property type="match status" value="1"/>
</dbReference>
<evidence type="ECO:0000256" key="7">
    <source>
        <dbReference type="ARBA" id="ARBA00022723"/>
    </source>
</evidence>
<sequence length="582" mass="63355">MSSSSVCVPPSSSSSTSATSVYASSPSDASPCGSPFALLPIHSVSTMPPPAAKSPAAILGPASARQLKAYANQFLDFVNASPSPFHAVETSRQRLLASGFQELKERNTWRLVPNGKYFFTRNASSIVAFAVGGRFRPGTGGVSVIAAHTDSPCLKLKPVSKLDRVGYLQVGVQCYGGGLWHTWFDRDLSLAGRVMVAERDGESYSHHLVRVNRPILRIPNLAIHLDRSVNDGFKFNKETHLTPVLATIAKRLNAPALVSRASADTSESDSDNSEANRPISAPVPKEIANDGHVARNHHPEILQLLADELQVEVNQIRDFELCLYDTQPSTLGGVYDEFIFSPRLDNLMMSYTALESLLESTSESTDGEAVTSTSLRNDSQIRLVALFDNEEIGSQSAYGADSALLESTLRRLQSYHSFAGSDLRPLAADDPDYLPDALAFEQSIHRSFLISADMAHAVHPNYVDRHEARHRPVMHNGIVIKVNANQRYATTAPTSLVLKALADKYRVRLQEFVVRNDSSCGSTIGPILSAKLGLRTVDVGCPQLAMHSIREMAGADDVGHAIQLFRAFFNEFGTLDVNIQVD</sequence>
<organism evidence="12 13">
    <name type="scientific">Tieghemiomyces parasiticus</name>
    <dbReference type="NCBI Taxonomy" id="78921"/>
    <lineage>
        <taxon>Eukaryota</taxon>
        <taxon>Fungi</taxon>
        <taxon>Fungi incertae sedis</taxon>
        <taxon>Zoopagomycota</taxon>
        <taxon>Kickxellomycotina</taxon>
        <taxon>Dimargaritomycetes</taxon>
        <taxon>Dimargaritales</taxon>
        <taxon>Dimargaritaceae</taxon>
        <taxon>Tieghemiomyces</taxon>
    </lineage>
</organism>
<feature type="region of interest" description="Disordered" evidence="11">
    <location>
        <begin position="1"/>
        <end position="31"/>
    </location>
</feature>
<accession>A0A9W7ZRK6</accession>
<reference evidence="12" key="1">
    <citation type="submission" date="2022-07" db="EMBL/GenBank/DDBJ databases">
        <title>Phylogenomic reconstructions and comparative analyses of Kickxellomycotina fungi.</title>
        <authorList>
            <person name="Reynolds N.K."/>
            <person name="Stajich J.E."/>
            <person name="Barry K."/>
            <person name="Grigoriev I.V."/>
            <person name="Crous P."/>
            <person name="Smith M.E."/>
        </authorList>
    </citation>
    <scope>NUCLEOTIDE SEQUENCE</scope>
    <source>
        <strain evidence="12">RSA 861</strain>
    </source>
</reference>
<comment type="catalytic activity">
    <reaction evidence="1">
        <text>Release of an N-terminal aspartate or glutamate from a peptide, with a preference for aspartate.</text>
        <dbReference type="EC" id="3.4.11.21"/>
    </reaction>
</comment>
<evidence type="ECO:0000256" key="3">
    <source>
        <dbReference type="ARBA" id="ARBA00008290"/>
    </source>
</evidence>
<dbReference type="PANTHER" id="PTHR28570">
    <property type="entry name" value="ASPARTYL AMINOPEPTIDASE"/>
    <property type="match status" value="1"/>
</dbReference>
<evidence type="ECO:0000256" key="9">
    <source>
        <dbReference type="ARBA" id="ARBA00022833"/>
    </source>
</evidence>
<dbReference type="Gene3D" id="3.40.630.10">
    <property type="entry name" value="Zn peptidases"/>
    <property type="match status" value="1"/>
</dbReference>
<dbReference type="GO" id="GO:0008270">
    <property type="term" value="F:zinc ion binding"/>
    <property type="evidence" value="ECO:0007669"/>
    <property type="project" value="InterPro"/>
</dbReference>
<keyword evidence="8" id="KW-0378">Hydrolase</keyword>
<evidence type="ECO:0000256" key="4">
    <source>
        <dbReference type="ARBA" id="ARBA00011965"/>
    </source>
</evidence>
<keyword evidence="7" id="KW-0479">Metal-binding</keyword>
<comment type="caution">
    <text evidence="12">The sequence shown here is derived from an EMBL/GenBank/DDBJ whole genome shotgun (WGS) entry which is preliminary data.</text>
</comment>
<dbReference type="AlphaFoldDB" id="A0A9W7ZRK6"/>
<dbReference type="SUPFAM" id="SSF101821">
    <property type="entry name" value="Aminopeptidase/glucanase lid domain"/>
    <property type="match status" value="1"/>
</dbReference>
<dbReference type="Proteomes" id="UP001150569">
    <property type="component" value="Unassembled WGS sequence"/>
</dbReference>
<keyword evidence="5" id="KW-0031">Aminopeptidase</keyword>
<dbReference type="GO" id="GO:0008237">
    <property type="term" value="F:metallopeptidase activity"/>
    <property type="evidence" value="ECO:0007669"/>
    <property type="project" value="UniProtKB-KW"/>
</dbReference>
<dbReference type="GO" id="GO:0000324">
    <property type="term" value="C:fungal-type vacuole"/>
    <property type="evidence" value="ECO:0007669"/>
    <property type="project" value="TreeGrafter"/>
</dbReference>
<evidence type="ECO:0000256" key="11">
    <source>
        <dbReference type="SAM" id="MobiDB-lite"/>
    </source>
</evidence>
<dbReference type="PANTHER" id="PTHR28570:SF3">
    <property type="entry name" value="ASPARTYL AMINOPEPTIDASE"/>
    <property type="match status" value="1"/>
</dbReference>
<comment type="cofactor">
    <cofactor evidence="2">
        <name>Zn(2+)</name>
        <dbReference type="ChEBI" id="CHEBI:29105"/>
    </cofactor>
</comment>
<dbReference type="NCBIfam" id="NF002759">
    <property type="entry name" value="PRK02813.1"/>
    <property type="match status" value="1"/>
</dbReference>
<dbReference type="InterPro" id="IPR001948">
    <property type="entry name" value="Peptidase_M18"/>
</dbReference>
<evidence type="ECO:0000256" key="5">
    <source>
        <dbReference type="ARBA" id="ARBA00022438"/>
    </source>
</evidence>
<dbReference type="FunFam" id="2.30.250.10:FF:000001">
    <property type="entry name" value="Aspartyl aminopeptidase 1"/>
    <property type="match status" value="1"/>
</dbReference>
<feature type="region of interest" description="Disordered" evidence="11">
    <location>
        <begin position="260"/>
        <end position="283"/>
    </location>
</feature>
<evidence type="ECO:0000313" key="13">
    <source>
        <dbReference type="Proteomes" id="UP001150569"/>
    </source>
</evidence>
<dbReference type="PRINTS" id="PR00932">
    <property type="entry name" value="AMINO1PTASE"/>
</dbReference>
<evidence type="ECO:0000256" key="6">
    <source>
        <dbReference type="ARBA" id="ARBA00022670"/>
    </source>
</evidence>
<evidence type="ECO:0000256" key="1">
    <source>
        <dbReference type="ARBA" id="ARBA00001335"/>
    </source>
</evidence>
<comment type="similarity">
    <text evidence="3">Belongs to the peptidase M18 family.</text>
</comment>
<name>A0A9W7ZRK6_9FUNG</name>
<keyword evidence="6" id="KW-0645">Protease</keyword>
<dbReference type="GO" id="GO:0004177">
    <property type="term" value="F:aminopeptidase activity"/>
    <property type="evidence" value="ECO:0007669"/>
    <property type="project" value="UniProtKB-KW"/>
</dbReference>
<dbReference type="OrthoDB" id="9880441at2759"/>
<gene>
    <name evidence="12" type="ORF">IWQ60_008749</name>
</gene>
<evidence type="ECO:0000256" key="2">
    <source>
        <dbReference type="ARBA" id="ARBA00001947"/>
    </source>
</evidence>
<keyword evidence="13" id="KW-1185">Reference proteome</keyword>
<proteinExistence type="inferred from homology"/>